<keyword evidence="2" id="KW-1185">Reference proteome</keyword>
<gene>
    <name evidence="1" type="ORF">CRDW_27550</name>
</gene>
<evidence type="ECO:0000313" key="2">
    <source>
        <dbReference type="Proteomes" id="UP001380186"/>
    </source>
</evidence>
<organism evidence="1 2">
    <name type="scientific">Chryseobacterium gambrini</name>
    <dbReference type="NCBI Taxonomy" id="373672"/>
    <lineage>
        <taxon>Bacteria</taxon>
        <taxon>Pseudomonadati</taxon>
        <taxon>Bacteroidota</taxon>
        <taxon>Flavobacteriia</taxon>
        <taxon>Flavobacteriales</taxon>
        <taxon>Weeksellaceae</taxon>
        <taxon>Chryseobacterium group</taxon>
        <taxon>Chryseobacterium</taxon>
    </lineage>
</organism>
<dbReference type="RefSeq" id="WP_338613003.1">
    <property type="nucleotide sequence ID" value="NZ_AP029022.1"/>
</dbReference>
<reference evidence="1 2" key="1">
    <citation type="journal article" date="2020" name="Microbes Environ.">
        <title>Synthetic bacterial community of duckweed: a simple and stable system to study plant-microbe interactions.</title>
        <authorList>
            <person name="Ishizawa H."/>
            <person name="Tada M."/>
            <person name="Kuroda M."/>
            <person name="Inoue D."/>
            <person name="Futamata H."/>
            <person name="Ike M."/>
        </authorList>
    </citation>
    <scope>NUCLEOTIDE SEQUENCE [LARGE SCALE GENOMIC DNA]</scope>
    <source>
        <strain evidence="1 2">DW100</strain>
    </source>
</reference>
<dbReference type="Proteomes" id="UP001380186">
    <property type="component" value="Chromosome"/>
</dbReference>
<dbReference type="EMBL" id="AP029022">
    <property type="protein sequence ID" value="BEV05381.1"/>
    <property type="molecule type" value="Genomic_DNA"/>
</dbReference>
<protein>
    <submittedName>
        <fullName evidence="1">Uncharacterized protein</fullName>
    </submittedName>
</protein>
<accession>A0ABM8K8K9</accession>
<proteinExistence type="predicted"/>
<name>A0ABM8K8K9_9FLAO</name>
<evidence type="ECO:0000313" key="1">
    <source>
        <dbReference type="EMBL" id="BEV05381.1"/>
    </source>
</evidence>
<sequence>MITQIIYIDELDYVQKKYIDKKSSYSKTEIKTNGKWINGKTIYTKTVFYDEIPQNGIIEIYKDFENIETIISNQMFTEWWANEIAFAGNQWNGELFISINQMLVRILNVKIPNSDYSKIDSFTLTLEYTKLTD</sequence>